<dbReference type="EMBL" id="GBXM01042725">
    <property type="protein sequence ID" value="JAH65852.1"/>
    <property type="molecule type" value="Transcribed_RNA"/>
</dbReference>
<accession>A0A0E9UJB9</accession>
<dbReference type="AlphaFoldDB" id="A0A0E9UJB9"/>
<sequence length="30" mass="3368">MKSYKQNSGFICSRGWGGIVLLRQIKNPSV</sequence>
<name>A0A0E9UJB9_ANGAN</name>
<reference evidence="1" key="1">
    <citation type="submission" date="2014-11" db="EMBL/GenBank/DDBJ databases">
        <authorList>
            <person name="Amaro Gonzalez C."/>
        </authorList>
    </citation>
    <scope>NUCLEOTIDE SEQUENCE</scope>
</reference>
<organism evidence="1">
    <name type="scientific">Anguilla anguilla</name>
    <name type="common">European freshwater eel</name>
    <name type="synonym">Muraena anguilla</name>
    <dbReference type="NCBI Taxonomy" id="7936"/>
    <lineage>
        <taxon>Eukaryota</taxon>
        <taxon>Metazoa</taxon>
        <taxon>Chordata</taxon>
        <taxon>Craniata</taxon>
        <taxon>Vertebrata</taxon>
        <taxon>Euteleostomi</taxon>
        <taxon>Actinopterygii</taxon>
        <taxon>Neopterygii</taxon>
        <taxon>Teleostei</taxon>
        <taxon>Anguilliformes</taxon>
        <taxon>Anguillidae</taxon>
        <taxon>Anguilla</taxon>
    </lineage>
</organism>
<proteinExistence type="predicted"/>
<protein>
    <submittedName>
        <fullName evidence="1">Uncharacterized protein</fullName>
    </submittedName>
</protein>
<evidence type="ECO:0000313" key="1">
    <source>
        <dbReference type="EMBL" id="JAH65852.1"/>
    </source>
</evidence>
<reference evidence="1" key="2">
    <citation type="journal article" date="2015" name="Fish Shellfish Immunol.">
        <title>Early steps in the European eel (Anguilla anguilla)-Vibrio vulnificus interaction in the gills: Role of the RtxA13 toxin.</title>
        <authorList>
            <person name="Callol A."/>
            <person name="Pajuelo D."/>
            <person name="Ebbesson L."/>
            <person name="Teles M."/>
            <person name="MacKenzie S."/>
            <person name="Amaro C."/>
        </authorList>
    </citation>
    <scope>NUCLEOTIDE SEQUENCE</scope>
</reference>